<protein>
    <submittedName>
        <fullName evidence="1">Uncharacterized protein</fullName>
    </submittedName>
</protein>
<organism evidence="1">
    <name type="scientific">uncultured Pleomorphomonas sp</name>
    <dbReference type="NCBI Taxonomy" id="442121"/>
    <lineage>
        <taxon>Bacteria</taxon>
        <taxon>Pseudomonadati</taxon>
        <taxon>Pseudomonadota</taxon>
        <taxon>Alphaproteobacteria</taxon>
        <taxon>Hyphomicrobiales</taxon>
        <taxon>Pleomorphomonadaceae</taxon>
        <taxon>Pleomorphomonas</taxon>
        <taxon>environmental samples</taxon>
    </lineage>
</organism>
<gene>
    <name evidence="1" type="ORF">KL86PLE_90418</name>
</gene>
<dbReference type="EMBL" id="FMJD01000013">
    <property type="protein sequence ID" value="SCM79469.1"/>
    <property type="molecule type" value="Genomic_DNA"/>
</dbReference>
<evidence type="ECO:0000313" key="1">
    <source>
        <dbReference type="EMBL" id="SCM79469.1"/>
    </source>
</evidence>
<proteinExistence type="predicted"/>
<reference evidence="1" key="1">
    <citation type="submission" date="2016-08" db="EMBL/GenBank/DDBJ databases">
        <authorList>
            <person name="Seilhamer J.J."/>
        </authorList>
    </citation>
    <scope>NUCLEOTIDE SEQUENCE</scope>
    <source>
        <strain evidence="1">86</strain>
    </source>
</reference>
<sequence length="103" mass="11164">MLGSIRRFDNLRRSCTKFRSLLPGDFIARGSRNDGLVTANAVDLVQEVALALVRSRLSLHQLSFKAIALWARAQVRSGIVLLELGKASGFGVGRAPGASRCVR</sequence>
<dbReference type="AlphaFoldDB" id="A0A212LPX4"/>
<name>A0A212LPX4_9HYPH</name>
<accession>A0A212LPX4</accession>